<gene>
    <name evidence="5" type="ORF">SG0102_21990</name>
</gene>
<keyword evidence="3" id="KW-0472">Membrane</keyword>
<dbReference type="Gene3D" id="3.40.190.10">
    <property type="entry name" value="Periplasmic binding protein-like II"/>
    <property type="match status" value="1"/>
</dbReference>
<dbReference type="FunCoup" id="A0A3G9JFW9">
    <property type="interactions" value="111"/>
</dbReference>
<dbReference type="InterPro" id="IPR004474">
    <property type="entry name" value="LytR_CpsA_psr"/>
</dbReference>
<name>A0A3G9JFW9_9FIRM</name>
<dbReference type="Pfam" id="PF03816">
    <property type="entry name" value="LytR_cpsA_psr"/>
    <property type="match status" value="1"/>
</dbReference>
<feature type="transmembrane region" description="Helical" evidence="3">
    <location>
        <begin position="7"/>
        <end position="27"/>
    </location>
</feature>
<feature type="domain" description="Cell envelope-related transcriptional attenuator" evidence="4">
    <location>
        <begin position="263"/>
        <end position="410"/>
    </location>
</feature>
<feature type="transmembrane region" description="Helical" evidence="3">
    <location>
        <begin position="39"/>
        <end position="57"/>
    </location>
</feature>
<dbReference type="PANTHER" id="PTHR33392:SF6">
    <property type="entry name" value="POLYISOPRENYL-TEICHOIC ACID--PEPTIDOGLYCAN TEICHOIC ACID TRANSFERASE TAGU"/>
    <property type="match status" value="1"/>
</dbReference>
<comment type="similarity">
    <text evidence="1">Belongs to the LytR/CpsA/Psr (LCP) family.</text>
</comment>
<sequence>MKKNGKLLAWKFILLIQFVASCALVLFAHKMDVLPQKALIELVIVLVIALILMGLLMNPKTFMRKKNNGQNEEKRKRTPQISTSVLIYNTIGKIISLIISIVLLVGAVYCTKTTKAVKKVAGNTTTVTTFNLYVMKNDNYTKLSDLKDQFIGFVPSVSTDAYTQASSKLNEALSYKTNNYKHTDDAADALYKSKVEAVFLSDAYGTVMKKRHPTFAKDTKVLWSVTITTSDKLAASDKDITKEPFVLYIAGVDSRHSITETSRADVNMLITVNPKTHQILLTSIPRDSFVPLANTNYQFKDKLTHACLFGTTNSVKTINHLMDLNIDFYARVGFKMVIKLVDAVGGVKIYSDKDFVPWTDHSVHVKKGWQTMNGKTALAFARERKTYEEGDRHRGANQQAVVKALIKKISSSSTYLTKYDEIVDAIAGSFQTNITATQLKSLVKYQLNKSPKWQMMSSVLNGESEKVTGGYMMPNTALYYMILNQSSINENRQYIVDMLANKKITVQKDQTLATAEDTDNSTASSNTSSASSTAASTTTSNSSTSTSNTSTNSSNTTVNNQTTRRTYTNTNRTSNYRKTTRYNSSRYRRAYR</sequence>
<reference evidence="5 6" key="1">
    <citation type="submission" date="2018-11" db="EMBL/GenBank/DDBJ databases">
        <title>Novel Erysipelotrichaceae bacterium isolated from small intestine of a swine.</title>
        <authorList>
            <person name="Kim J.S."/>
            <person name="Choe H."/>
            <person name="Lee Y.R."/>
            <person name="Kim K.M."/>
            <person name="Park D.S."/>
        </authorList>
    </citation>
    <scope>NUCLEOTIDE SEQUENCE [LARGE SCALE GENOMIC DNA]</scope>
    <source>
        <strain evidence="5 6">SG0102</strain>
    </source>
</reference>
<evidence type="ECO:0000256" key="1">
    <source>
        <dbReference type="ARBA" id="ARBA00006068"/>
    </source>
</evidence>
<evidence type="ECO:0000313" key="6">
    <source>
        <dbReference type="Proteomes" id="UP000268059"/>
    </source>
</evidence>
<protein>
    <recommendedName>
        <fullName evidence="4">Cell envelope-related transcriptional attenuator domain-containing protein</fullName>
    </recommendedName>
</protein>
<evidence type="ECO:0000256" key="2">
    <source>
        <dbReference type="SAM" id="MobiDB-lite"/>
    </source>
</evidence>
<proteinExistence type="inferred from homology"/>
<dbReference type="NCBIfam" id="TIGR00350">
    <property type="entry name" value="lytR_cpsA_psr"/>
    <property type="match status" value="1"/>
</dbReference>
<evidence type="ECO:0000259" key="4">
    <source>
        <dbReference type="Pfam" id="PF03816"/>
    </source>
</evidence>
<keyword evidence="6" id="KW-1185">Reference proteome</keyword>
<dbReference type="Proteomes" id="UP000268059">
    <property type="component" value="Chromosome"/>
</dbReference>
<organism evidence="5 6">
    <name type="scientific">Intestinibaculum porci</name>
    <dbReference type="NCBI Taxonomy" id="2487118"/>
    <lineage>
        <taxon>Bacteria</taxon>
        <taxon>Bacillati</taxon>
        <taxon>Bacillota</taxon>
        <taxon>Erysipelotrichia</taxon>
        <taxon>Erysipelotrichales</taxon>
        <taxon>Erysipelotrichaceae</taxon>
        <taxon>Intestinibaculum</taxon>
    </lineage>
</organism>
<dbReference type="KEGG" id="ebm:SG0102_21990"/>
<dbReference type="Gene3D" id="3.40.630.190">
    <property type="entry name" value="LCP protein"/>
    <property type="match status" value="1"/>
</dbReference>
<dbReference type="PANTHER" id="PTHR33392">
    <property type="entry name" value="POLYISOPRENYL-TEICHOIC ACID--PEPTIDOGLYCAN TEICHOIC ACID TRANSFERASE TAGU"/>
    <property type="match status" value="1"/>
</dbReference>
<evidence type="ECO:0000256" key="3">
    <source>
        <dbReference type="SAM" id="Phobius"/>
    </source>
</evidence>
<dbReference type="SUPFAM" id="SSF53850">
    <property type="entry name" value="Periplasmic binding protein-like II"/>
    <property type="match status" value="1"/>
</dbReference>
<evidence type="ECO:0000313" key="5">
    <source>
        <dbReference type="EMBL" id="BBH27265.1"/>
    </source>
</evidence>
<accession>A0A3G9JFW9</accession>
<keyword evidence="3" id="KW-0812">Transmembrane</keyword>
<dbReference type="InterPro" id="IPR050922">
    <property type="entry name" value="LytR/CpsA/Psr_CW_biosynth"/>
</dbReference>
<dbReference type="PROSITE" id="PS51257">
    <property type="entry name" value="PROKAR_LIPOPROTEIN"/>
    <property type="match status" value="1"/>
</dbReference>
<feature type="compositionally biased region" description="Low complexity" evidence="2">
    <location>
        <begin position="520"/>
        <end position="585"/>
    </location>
</feature>
<feature type="region of interest" description="Disordered" evidence="2">
    <location>
        <begin position="513"/>
        <end position="592"/>
    </location>
</feature>
<dbReference type="AlphaFoldDB" id="A0A3G9JFW9"/>
<dbReference type="EMBL" id="AP019309">
    <property type="protein sequence ID" value="BBH27265.1"/>
    <property type="molecule type" value="Genomic_DNA"/>
</dbReference>
<keyword evidence="3" id="KW-1133">Transmembrane helix</keyword>
<feature type="transmembrane region" description="Helical" evidence="3">
    <location>
        <begin position="85"/>
        <end position="109"/>
    </location>
</feature>
<dbReference type="InParanoid" id="A0A3G9JFW9"/>